<protein>
    <submittedName>
        <fullName evidence="3">Uncharacterized protein LOC101848959</fullName>
    </submittedName>
</protein>
<evidence type="ECO:0000313" key="2">
    <source>
        <dbReference type="Proteomes" id="UP000694888"/>
    </source>
</evidence>
<feature type="compositionally biased region" description="Basic and acidic residues" evidence="1">
    <location>
        <begin position="1369"/>
        <end position="1383"/>
    </location>
</feature>
<feature type="region of interest" description="Disordered" evidence="1">
    <location>
        <begin position="1400"/>
        <end position="1443"/>
    </location>
</feature>
<feature type="compositionally biased region" description="Low complexity" evidence="1">
    <location>
        <begin position="38"/>
        <end position="49"/>
    </location>
</feature>
<evidence type="ECO:0000256" key="1">
    <source>
        <dbReference type="SAM" id="MobiDB-lite"/>
    </source>
</evidence>
<feature type="compositionally biased region" description="Basic and acidic residues" evidence="1">
    <location>
        <begin position="24"/>
        <end position="35"/>
    </location>
</feature>
<feature type="region of interest" description="Disordered" evidence="1">
    <location>
        <begin position="568"/>
        <end position="612"/>
    </location>
</feature>
<feature type="region of interest" description="Disordered" evidence="1">
    <location>
        <begin position="202"/>
        <end position="237"/>
    </location>
</feature>
<feature type="region of interest" description="Disordered" evidence="1">
    <location>
        <begin position="1521"/>
        <end position="1562"/>
    </location>
</feature>
<reference evidence="3" key="1">
    <citation type="submission" date="2025-08" db="UniProtKB">
        <authorList>
            <consortium name="RefSeq"/>
        </authorList>
    </citation>
    <scope>IDENTIFICATION</scope>
</reference>
<organism evidence="2 3">
    <name type="scientific">Aplysia californica</name>
    <name type="common">California sea hare</name>
    <dbReference type="NCBI Taxonomy" id="6500"/>
    <lineage>
        <taxon>Eukaryota</taxon>
        <taxon>Metazoa</taxon>
        <taxon>Spiralia</taxon>
        <taxon>Lophotrochozoa</taxon>
        <taxon>Mollusca</taxon>
        <taxon>Gastropoda</taxon>
        <taxon>Heterobranchia</taxon>
        <taxon>Euthyneura</taxon>
        <taxon>Tectipleura</taxon>
        <taxon>Aplysiida</taxon>
        <taxon>Aplysioidea</taxon>
        <taxon>Aplysiidae</taxon>
        <taxon>Aplysia</taxon>
    </lineage>
</organism>
<dbReference type="RefSeq" id="XP_005095806.2">
    <property type="nucleotide sequence ID" value="XM_005095749.3"/>
</dbReference>
<sequence>MTAAPRSCTIDPNVSMAIARELENSRREYGARDDVSDSETLSSCSSSYPSDEEDCAEYSEEDDGSESEEEGSMSEQDDTDDKGDSASFNGTEISNTNLEEVAAESGLGQGQTEEVMDEENSSAGSMSSVTLCSKDDFVTDESSVCQTDHRKKASVSVEENRVVEASEGSGATRPMTSALQRLALSTDSSSHSHHSAVRPVHSCEKSFVGPPQSCSSFRTLSSPEPSTYVSPRSRRDKQVLSVRHVLSEDKTSFTGSPQNGSCLSRLDQLETSFVSVHSPRSKRNFRSLSGQPTPTSPHNSSFLGKLNTSENSSFVSIQSSRGKRIISPHTDGSSSFFKKSGKLNHTSFPSSPDLNTSFDKTFVVSDQSETLVKKGASKPFMYHESFLEKSSPAPPGNDTSQNHKVNETFTHRESFTIKPSKLSMQNSCLSENMDTQQCFADETSGPFNGAARRQFSPSIRQTCQGSSPKKGLESSEVVGQSPRHSGHARGLASSPTAERTNQRTENSGATFKSPQGIKVRRVAPKAVPKDKLTTMGAKKSLFAAGSFPPQQHIKSDCGVQGKLDITSAKSRIREKTVPNSRTPESVQDDEIQKAPAKTNRNGSHSKTPDLARSAPCFSPKHCGVVSNGDKILPSLVPAASSNKCPTPSVNTEPTGMPKKMSLDVSFSSGSVDEPSALDSYSFVMHSPVQQSRSHKCFSSEKVSDVKAACHGLQRSDVQLDSGQTSVGAADVSITDSIQNLALHPPRPVETGKSVGVNTIMAQRQDGNDVCADRDVSFLFGSSCTSSPAFSDLNPVNSNQEHRKVTRATRYSQVTSPDRGFAFSESRIRGKSLFQYGFDPQKWLSTNCPVTPSCRQLKRKASWSQTSDYFTDTSSPRAARFGLHDQTRDDLLSLNQTFAAAPAASGGSTSADQNRVETGRESDNKCSSCQQPLASPKAMSVINECSGRESQNAFEFKSPISELHLIRKPIKINRNICFSVIKQRYKPPQFSLTQEEVRELCSADAWEDTKSPSGPQHFRSGGDEENDGLRPPSNGTRLCRWIEEAKQQLVAAPIQHYSCPPKMPEKYPDIQRISSQVGVEVPTTYVCSKSPALVHGSTNMKDAAVQASLSPSVLPHVTYSGRENQNPCPVTRSPVSSTFINDKNFFENQRHISNNGTTFSSVPNDTCSGHIPSRPESLGNQCRTSSVQAKVTVNQRSPNKVKLHCNKNEQSPRLLNTFSKNSFSARALEAWRDIQADRSDLDVDNSLPLSERHSMTQNFGCSHFAGSDCALGSSGNVAVAENANGMSIDEADENSMSLAYSPKCGIRRSESVISPQRHFGDHSSHRKGASSPQKNSSKFTFSVPNNPKALQTSVMFPLAYIEEFSPSNPRRRDSDAVSVEHQRESLSSLSIQQHLKAFRPRRHMTHRTRSAPSAVEENCDPWGEPPSALTDCRQDSFSKRRKISRPPFTSIEKVNSSFISSSSSAPGYQDSRPVSLSSNWEDGLHHNSAAAGTIMAHGRASTPVRDTKGTPLFPLDETVSTIFSPPESDTGCDAPSVGEVSLEETTEVTVTPGTDSDSEVDLI</sequence>
<feature type="region of interest" description="Disordered" evidence="1">
    <location>
        <begin position="1364"/>
        <end position="1384"/>
    </location>
</feature>
<dbReference type="GeneID" id="101848959"/>
<feature type="region of interest" description="Disordered" evidence="1">
    <location>
        <begin position="1155"/>
        <end position="1179"/>
    </location>
</feature>
<keyword evidence="2" id="KW-1185">Reference proteome</keyword>
<feature type="region of interest" description="Disordered" evidence="1">
    <location>
        <begin position="1457"/>
        <end position="1476"/>
    </location>
</feature>
<feature type="region of interest" description="Disordered" evidence="1">
    <location>
        <begin position="320"/>
        <end position="339"/>
    </location>
</feature>
<feature type="compositionally biased region" description="Acidic residues" evidence="1">
    <location>
        <begin position="50"/>
        <end position="81"/>
    </location>
</feature>
<name>A0ABM0JKF2_APLCA</name>
<feature type="region of interest" description="Disordered" evidence="1">
    <location>
        <begin position="1315"/>
        <end position="1343"/>
    </location>
</feature>
<feature type="region of interest" description="Disordered" evidence="1">
    <location>
        <begin position="140"/>
        <end position="175"/>
    </location>
</feature>
<feature type="compositionally biased region" description="Polar residues" evidence="1">
    <location>
        <begin position="457"/>
        <end position="467"/>
    </location>
</feature>
<feature type="compositionally biased region" description="Polar residues" evidence="1">
    <location>
        <begin position="1329"/>
        <end position="1343"/>
    </location>
</feature>
<evidence type="ECO:0000313" key="3">
    <source>
        <dbReference type="RefSeq" id="XP_005095806.2"/>
    </source>
</evidence>
<feature type="region of interest" description="Disordered" evidence="1">
    <location>
        <begin position="457"/>
        <end position="521"/>
    </location>
</feature>
<feature type="compositionally biased region" description="Polar residues" evidence="1">
    <location>
        <begin position="212"/>
        <end position="230"/>
    </location>
</feature>
<feature type="compositionally biased region" description="Basic and acidic residues" evidence="1">
    <location>
        <begin position="913"/>
        <end position="923"/>
    </location>
</feature>
<proteinExistence type="predicted"/>
<feature type="compositionally biased region" description="Polar residues" evidence="1">
    <location>
        <begin position="1155"/>
        <end position="1166"/>
    </location>
</feature>
<feature type="region of interest" description="Disordered" evidence="1">
    <location>
        <begin position="278"/>
        <end position="305"/>
    </location>
</feature>
<feature type="region of interest" description="Disordered" evidence="1">
    <location>
        <begin position="901"/>
        <end position="930"/>
    </location>
</feature>
<dbReference type="Proteomes" id="UP000694888">
    <property type="component" value="Unplaced"/>
</dbReference>
<feature type="compositionally biased region" description="Polar residues" evidence="1">
    <location>
        <begin position="286"/>
        <end position="305"/>
    </location>
</feature>
<feature type="compositionally biased region" description="Polar residues" evidence="1">
    <location>
        <begin position="493"/>
        <end position="513"/>
    </location>
</feature>
<feature type="compositionally biased region" description="Polar residues" evidence="1">
    <location>
        <begin position="86"/>
        <end position="98"/>
    </location>
</feature>
<feature type="region of interest" description="Disordered" evidence="1">
    <location>
        <begin position="1004"/>
        <end position="1034"/>
    </location>
</feature>
<feature type="region of interest" description="Disordered" evidence="1">
    <location>
        <begin position="24"/>
        <end position="128"/>
    </location>
</feature>
<accession>A0ABM0JKF2</accession>
<gene>
    <name evidence="3" type="primary">LOC101848959</name>
</gene>
<feature type="compositionally biased region" description="Low complexity" evidence="1">
    <location>
        <begin position="901"/>
        <end position="910"/>
    </location>
</feature>